<accession>A0A553NSW0</accession>
<feature type="compositionally biased region" description="Polar residues" evidence="1">
    <location>
        <begin position="504"/>
        <end position="516"/>
    </location>
</feature>
<proteinExistence type="predicted"/>
<feature type="compositionally biased region" description="Polar residues" evidence="1">
    <location>
        <begin position="420"/>
        <end position="429"/>
    </location>
</feature>
<comment type="caution">
    <text evidence="3">The sequence shown here is derived from an EMBL/GenBank/DDBJ whole genome shotgun (WGS) entry which is preliminary data.</text>
</comment>
<feature type="region of interest" description="Disordered" evidence="1">
    <location>
        <begin position="783"/>
        <end position="803"/>
    </location>
</feature>
<keyword evidence="4" id="KW-1185">Reference proteome</keyword>
<name>A0A553NSW0_TIGCA</name>
<dbReference type="Proteomes" id="UP000318571">
    <property type="component" value="Chromosome 1"/>
</dbReference>
<feature type="signal peptide" evidence="2">
    <location>
        <begin position="1"/>
        <end position="27"/>
    </location>
</feature>
<feature type="compositionally biased region" description="Polar residues" evidence="1">
    <location>
        <begin position="525"/>
        <end position="534"/>
    </location>
</feature>
<evidence type="ECO:0000256" key="1">
    <source>
        <dbReference type="SAM" id="MobiDB-lite"/>
    </source>
</evidence>
<keyword evidence="2" id="KW-0732">Signal</keyword>
<feature type="region of interest" description="Disordered" evidence="1">
    <location>
        <begin position="84"/>
        <end position="137"/>
    </location>
</feature>
<feature type="region of interest" description="Disordered" evidence="1">
    <location>
        <begin position="862"/>
        <end position="886"/>
    </location>
</feature>
<feature type="compositionally biased region" description="Acidic residues" evidence="1">
    <location>
        <begin position="128"/>
        <end position="137"/>
    </location>
</feature>
<feature type="compositionally biased region" description="Basic and acidic residues" evidence="1">
    <location>
        <begin position="392"/>
        <end position="401"/>
    </location>
</feature>
<feature type="region of interest" description="Disordered" evidence="1">
    <location>
        <begin position="180"/>
        <end position="205"/>
    </location>
</feature>
<organism evidence="3 4">
    <name type="scientific">Tigriopus californicus</name>
    <name type="common">Marine copepod</name>
    <dbReference type="NCBI Taxonomy" id="6832"/>
    <lineage>
        <taxon>Eukaryota</taxon>
        <taxon>Metazoa</taxon>
        <taxon>Ecdysozoa</taxon>
        <taxon>Arthropoda</taxon>
        <taxon>Crustacea</taxon>
        <taxon>Multicrustacea</taxon>
        <taxon>Hexanauplia</taxon>
        <taxon>Copepoda</taxon>
        <taxon>Harpacticoida</taxon>
        <taxon>Harpacticidae</taxon>
        <taxon>Tigriopus</taxon>
    </lineage>
</organism>
<evidence type="ECO:0000313" key="4">
    <source>
        <dbReference type="Proteomes" id="UP000318571"/>
    </source>
</evidence>
<feature type="compositionally biased region" description="Polar residues" evidence="1">
    <location>
        <begin position="478"/>
        <end position="495"/>
    </location>
</feature>
<feature type="compositionally biased region" description="Polar residues" evidence="1">
    <location>
        <begin position="867"/>
        <end position="876"/>
    </location>
</feature>
<dbReference type="AlphaFoldDB" id="A0A553NSW0"/>
<reference evidence="3 4" key="1">
    <citation type="journal article" date="2018" name="Nat. Ecol. Evol.">
        <title>Genomic signatures of mitonuclear coevolution across populations of Tigriopus californicus.</title>
        <authorList>
            <person name="Barreto F.S."/>
            <person name="Watson E.T."/>
            <person name="Lima T.G."/>
            <person name="Willett C.S."/>
            <person name="Edmands S."/>
            <person name="Li W."/>
            <person name="Burton R.S."/>
        </authorList>
    </citation>
    <scope>NUCLEOTIDE SEQUENCE [LARGE SCALE GENOMIC DNA]</scope>
    <source>
        <strain evidence="3 4">San Diego</strain>
    </source>
</reference>
<dbReference type="EMBL" id="VCGU01000010">
    <property type="protein sequence ID" value="TRY68522.1"/>
    <property type="molecule type" value="Genomic_DNA"/>
</dbReference>
<evidence type="ECO:0000256" key="2">
    <source>
        <dbReference type="SAM" id="SignalP"/>
    </source>
</evidence>
<feature type="compositionally biased region" description="Basic and acidic residues" evidence="1">
    <location>
        <begin position="665"/>
        <end position="683"/>
    </location>
</feature>
<feature type="region of interest" description="Disordered" evidence="1">
    <location>
        <begin position="461"/>
        <end position="534"/>
    </location>
</feature>
<feature type="compositionally biased region" description="Polar residues" evidence="1">
    <location>
        <begin position="326"/>
        <end position="336"/>
    </location>
</feature>
<feature type="compositionally biased region" description="Polar residues" evidence="1">
    <location>
        <begin position="343"/>
        <end position="352"/>
    </location>
</feature>
<feature type="region of interest" description="Disordered" evidence="1">
    <location>
        <begin position="636"/>
        <end position="695"/>
    </location>
</feature>
<protein>
    <recommendedName>
        <fullName evidence="5">Kazal-like domain-containing protein</fullName>
    </recommendedName>
</protein>
<feature type="chain" id="PRO_5021893631" description="Kazal-like domain-containing protein" evidence="2">
    <location>
        <begin position="28"/>
        <end position="1041"/>
    </location>
</feature>
<feature type="region of interest" description="Disordered" evidence="1">
    <location>
        <begin position="392"/>
        <end position="429"/>
    </location>
</feature>
<feature type="region of interest" description="Disordered" evidence="1">
    <location>
        <begin position="310"/>
        <end position="352"/>
    </location>
</feature>
<sequence>MELSEAWFTHGIFLVLVLFSSVKLINTVEVGDEKNYKVRKGSNLDFDVSHSKEELQGAESSLKFGYSLPNKSYAVFTMPSAMGGTLPHLPPRTESLPRPQIPTQYQHSEDRPRRKRLHASSFTSEETDHFEEEPEEYSEDLLVFPVEDLEALEEEGEEEPEQNFQDRTRIRYRQPFANHHEENDDEHEYIEHHDDGQPSPIQTDVRPTVRNWLPQRNQYQYLTTTTETPSHLEAYEEHQNTFEEEEENNHKVVERTPFRGHPQRVVLNQYTTPSSNSNVDQHRSPFTSFNPSQSQNHYEDTEETYEYIEEESTPNPLRSRFPRRFNNPTGNDNQIQPDEIQRPGNNHQRPILRNFNSQPEESVPKTLQQNLHRQVFTVRPHRQTVHEQQDFYEQEETHHQEQQQPPPPPQLQSEGLISNHHGSQPFTNFPQRQKLHENLEPDPKPKRHIQSSDYYLGNSFQQSEAQKSHDRPRRIHRQPTTFPESASLAQPQTEEQPPLEHSRPSSPFQYFPQKQLQPPPERLRPTSTPFPYRQQRSQNSVAIDIVDNGYPKGHKRVRKVLRRKRPSNNPLEPEHVTIVPAPPAIIEHYRQRQTVIRGPTPLPHALRDGNSDFHTDLHNDQELTHPRHASMMLNIPSQRPPRTLKQSSHPEFAKSLSTSTDSPPNEEKIFSRSESRTRNELAGRDMSAISRPRIPQITRRPARSNQLHNLKQEGKRLFSTNHQDFYTPNSIVFEPMKPLKTKSGRQFFDETNFDHNNHRVSLTADPFDNPDTLEIGGFMPIHNPYPSDQTGTADRHPRRGRQSFTVRPNQLVKRTGLLLAQAPNETTFINRVANYVVDNNDKNPTHLEDLVTRVVNAEFDRLKPIDQRSSQDNAARSPTSSSTTTERAGLVDLFRGKLHGSLKAATTLKKVGSCQKQMMLLRETFPQCKSFVDVDGCLTPEDTFGLSQYGKCLLEFYPVIRTLPFTRTLSAGSQGQVSFDTDKECTEFVHIFFSDCKRYVESCAAVQGNVDSDLPVLGCLFSQYTAVMMPLLNTGIKVHYR</sequence>
<evidence type="ECO:0000313" key="3">
    <source>
        <dbReference type="EMBL" id="TRY68522.1"/>
    </source>
</evidence>
<feature type="compositionally biased region" description="Polar residues" evidence="1">
    <location>
        <begin position="644"/>
        <end position="663"/>
    </location>
</feature>
<evidence type="ECO:0008006" key="5">
    <source>
        <dbReference type="Google" id="ProtNLM"/>
    </source>
</evidence>
<gene>
    <name evidence="3" type="ORF">TCAL_14213</name>
</gene>